<reference evidence="2" key="1">
    <citation type="journal article" date="2022" name="bioRxiv">
        <title>Sequencing and chromosome-scale assembly of the giantPleurodeles waltlgenome.</title>
        <authorList>
            <person name="Brown T."/>
            <person name="Elewa A."/>
            <person name="Iarovenko S."/>
            <person name="Subramanian E."/>
            <person name="Araus A.J."/>
            <person name="Petzold A."/>
            <person name="Susuki M."/>
            <person name="Suzuki K.-i.T."/>
            <person name="Hayashi T."/>
            <person name="Toyoda A."/>
            <person name="Oliveira C."/>
            <person name="Osipova E."/>
            <person name="Leigh N.D."/>
            <person name="Simon A."/>
            <person name="Yun M.H."/>
        </authorList>
    </citation>
    <scope>NUCLEOTIDE SEQUENCE</scope>
    <source>
        <strain evidence="2">20211129_DDA</strain>
        <tissue evidence="2">Liver</tissue>
    </source>
</reference>
<keyword evidence="3" id="KW-1185">Reference proteome</keyword>
<dbReference type="Proteomes" id="UP001066276">
    <property type="component" value="Chromosome 3_1"/>
</dbReference>
<feature type="compositionally biased region" description="Basic residues" evidence="1">
    <location>
        <begin position="73"/>
        <end position="95"/>
    </location>
</feature>
<proteinExistence type="predicted"/>
<gene>
    <name evidence="2" type="ORF">NDU88_002203</name>
</gene>
<accession>A0AAV7U8Q8</accession>
<sequence length="95" mass="10582">MKEDLAVEQQDDLERMLAHMRVEALKHGKDWLRAKMDEKGKENQSQDFSAPACSTLTDGTSTAGSISPPPQKASKRRRTEGKPVRKAAKKSRGMD</sequence>
<feature type="compositionally biased region" description="Polar residues" evidence="1">
    <location>
        <begin position="45"/>
        <end position="65"/>
    </location>
</feature>
<evidence type="ECO:0000313" key="2">
    <source>
        <dbReference type="EMBL" id="KAJ1185410.1"/>
    </source>
</evidence>
<evidence type="ECO:0000313" key="3">
    <source>
        <dbReference type="Proteomes" id="UP001066276"/>
    </source>
</evidence>
<dbReference type="AlphaFoldDB" id="A0AAV7U8Q8"/>
<organism evidence="2 3">
    <name type="scientific">Pleurodeles waltl</name>
    <name type="common">Iberian ribbed newt</name>
    <dbReference type="NCBI Taxonomy" id="8319"/>
    <lineage>
        <taxon>Eukaryota</taxon>
        <taxon>Metazoa</taxon>
        <taxon>Chordata</taxon>
        <taxon>Craniata</taxon>
        <taxon>Vertebrata</taxon>
        <taxon>Euteleostomi</taxon>
        <taxon>Amphibia</taxon>
        <taxon>Batrachia</taxon>
        <taxon>Caudata</taxon>
        <taxon>Salamandroidea</taxon>
        <taxon>Salamandridae</taxon>
        <taxon>Pleurodelinae</taxon>
        <taxon>Pleurodeles</taxon>
    </lineage>
</organism>
<dbReference type="EMBL" id="JANPWB010000005">
    <property type="protein sequence ID" value="KAJ1185410.1"/>
    <property type="molecule type" value="Genomic_DNA"/>
</dbReference>
<evidence type="ECO:0000256" key="1">
    <source>
        <dbReference type="SAM" id="MobiDB-lite"/>
    </source>
</evidence>
<name>A0AAV7U8Q8_PLEWA</name>
<feature type="compositionally biased region" description="Basic and acidic residues" evidence="1">
    <location>
        <begin position="35"/>
        <end position="44"/>
    </location>
</feature>
<feature type="region of interest" description="Disordered" evidence="1">
    <location>
        <begin position="35"/>
        <end position="95"/>
    </location>
</feature>
<protein>
    <submittedName>
        <fullName evidence="2">Uncharacterized protein</fullName>
    </submittedName>
</protein>
<comment type="caution">
    <text evidence="2">The sequence shown here is derived from an EMBL/GenBank/DDBJ whole genome shotgun (WGS) entry which is preliminary data.</text>
</comment>